<evidence type="ECO:0000313" key="10">
    <source>
        <dbReference type="Proteomes" id="UP000239872"/>
    </source>
</evidence>
<dbReference type="SUPFAM" id="SSF144091">
    <property type="entry name" value="Rhomboid-like"/>
    <property type="match status" value="1"/>
</dbReference>
<keyword evidence="9" id="KW-0645">Protease</keyword>
<dbReference type="PANTHER" id="PTHR43731">
    <property type="entry name" value="RHOMBOID PROTEASE"/>
    <property type="match status" value="1"/>
</dbReference>
<dbReference type="EMBL" id="PPSL01000001">
    <property type="protein sequence ID" value="PQJ12437.1"/>
    <property type="molecule type" value="Genomic_DNA"/>
</dbReference>
<dbReference type="AlphaFoldDB" id="A0A2S7T0P7"/>
<comment type="caution">
    <text evidence="9">The sequence shown here is derived from an EMBL/GenBank/DDBJ whole genome shotgun (WGS) entry which is preliminary data.</text>
</comment>
<evidence type="ECO:0000256" key="6">
    <source>
        <dbReference type="ARBA" id="ARBA00023136"/>
    </source>
</evidence>
<dbReference type="Pfam" id="PF01694">
    <property type="entry name" value="Rhomboid"/>
    <property type="match status" value="1"/>
</dbReference>
<keyword evidence="10" id="KW-1185">Reference proteome</keyword>
<keyword evidence="5 7" id="KW-1133">Transmembrane helix</keyword>
<feature type="domain" description="Peptidase S54 rhomboid" evidence="8">
    <location>
        <begin position="39"/>
        <end position="190"/>
    </location>
</feature>
<evidence type="ECO:0000256" key="7">
    <source>
        <dbReference type="SAM" id="Phobius"/>
    </source>
</evidence>
<evidence type="ECO:0000256" key="4">
    <source>
        <dbReference type="ARBA" id="ARBA00022801"/>
    </source>
</evidence>
<dbReference type="PANTHER" id="PTHR43731:SF14">
    <property type="entry name" value="PRESENILIN-ASSOCIATED RHOMBOID-LIKE PROTEIN, MITOCHONDRIAL"/>
    <property type="match status" value="1"/>
</dbReference>
<dbReference type="Gene3D" id="1.20.1540.10">
    <property type="entry name" value="Rhomboid-like"/>
    <property type="match status" value="1"/>
</dbReference>
<proteinExistence type="inferred from homology"/>
<evidence type="ECO:0000313" key="9">
    <source>
        <dbReference type="EMBL" id="PQJ12437.1"/>
    </source>
</evidence>
<evidence type="ECO:0000259" key="8">
    <source>
        <dbReference type="Pfam" id="PF01694"/>
    </source>
</evidence>
<evidence type="ECO:0000256" key="1">
    <source>
        <dbReference type="ARBA" id="ARBA00004141"/>
    </source>
</evidence>
<dbReference type="GO" id="GO:0004252">
    <property type="term" value="F:serine-type endopeptidase activity"/>
    <property type="evidence" value="ECO:0007669"/>
    <property type="project" value="InterPro"/>
</dbReference>
<dbReference type="Proteomes" id="UP000239872">
    <property type="component" value="Unassembled WGS sequence"/>
</dbReference>
<dbReference type="GO" id="GO:0006508">
    <property type="term" value="P:proteolysis"/>
    <property type="evidence" value="ECO:0007669"/>
    <property type="project" value="UniProtKB-KW"/>
</dbReference>
<feature type="transmembrane region" description="Helical" evidence="7">
    <location>
        <begin position="140"/>
        <end position="159"/>
    </location>
</feature>
<accession>A0A2S7T0P7</accession>
<feature type="transmembrane region" description="Helical" evidence="7">
    <location>
        <begin position="79"/>
        <end position="101"/>
    </location>
</feature>
<keyword evidence="4" id="KW-0378">Hydrolase</keyword>
<organism evidence="9 10">
    <name type="scientific">Flavipsychrobacter stenotrophus</name>
    <dbReference type="NCBI Taxonomy" id="2077091"/>
    <lineage>
        <taxon>Bacteria</taxon>
        <taxon>Pseudomonadati</taxon>
        <taxon>Bacteroidota</taxon>
        <taxon>Chitinophagia</taxon>
        <taxon>Chitinophagales</taxon>
        <taxon>Chitinophagaceae</taxon>
        <taxon>Flavipsychrobacter</taxon>
    </lineage>
</organism>
<dbReference type="InterPro" id="IPR035952">
    <property type="entry name" value="Rhomboid-like_sf"/>
</dbReference>
<protein>
    <submittedName>
        <fullName evidence="9">Rhomboid family intramembrane serine protease</fullName>
    </submittedName>
</protein>
<comment type="subcellular location">
    <subcellularLocation>
        <location evidence="1">Membrane</location>
        <topology evidence="1">Multi-pass membrane protein</topology>
    </subcellularLocation>
</comment>
<sequence>MVFTLIIIVTTVLVSLAAFNDANLRSRLILYPRIMNGPSEYYRLLTSGFIHADWNHLIFNMITMFFFGRIVEESILGDFYGRAGGLIYLILYMSGIVMSSVPSVIKHRNDSTYAALGASGGVSSILFFVIYFFPWSKISMYFIPIGIPAIIYGVLYTLYSLYMSKRGNDNIGHDAHLGGALYGFVFALIVDPTHGQMFLYQILHPVF</sequence>
<evidence type="ECO:0000256" key="5">
    <source>
        <dbReference type="ARBA" id="ARBA00022989"/>
    </source>
</evidence>
<dbReference type="InterPro" id="IPR022764">
    <property type="entry name" value="Peptidase_S54_rhomboid_dom"/>
</dbReference>
<comment type="similarity">
    <text evidence="2">Belongs to the peptidase S54 family.</text>
</comment>
<gene>
    <name evidence="9" type="ORF">CJD36_001420</name>
</gene>
<reference evidence="9 10" key="1">
    <citation type="submission" date="2018-01" db="EMBL/GenBank/DDBJ databases">
        <title>A novel member of the phylum Bacteroidetes isolated from glacier ice.</title>
        <authorList>
            <person name="Liu Q."/>
            <person name="Xin Y.-H."/>
        </authorList>
    </citation>
    <scope>NUCLEOTIDE SEQUENCE [LARGE SCALE GENOMIC DNA]</scope>
    <source>
        <strain evidence="9 10">RB1R16</strain>
    </source>
</reference>
<name>A0A2S7T0P7_9BACT</name>
<feature type="transmembrane region" description="Helical" evidence="7">
    <location>
        <begin position="171"/>
        <end position="190"/>
    </location>
</feature>
<keyword evidence="6 7" id="KW-0472">Membrane</keyword>
<keyword evidence="3 7" id="KW-0812">Transmembrane</keyword>
<dbReference type="GO" id="GO:0016020">
    <property type="term" value="C:membrane"/>
    <property type="evidence" value="ECO:0007669"/>
    <property type="project" value="UniProtKB-SubCell"/>
</dbReference>
<feature type="transmembrane region" description="Helical" evidence="7">
    <location>
        <begin position="113"/>
        <end position="133"/>
    </location>
</feature>
<dbReference type="OrthoDB" id="9807874at2"/>
<dbReference type="InterPro" id="IPR050925">
    <property type="entry name" value="Rhomboid_protease_S54"/>
</dbReference>
<evidence type="ECO:0000256" key="3">
    <source>
        <dbReference type="ARBA" id="ARBA00022692"/>
    </source>
</evidence>
<evidence type="ECO:0000256" key="2">
    <source>
        <dbReference type="ARBA" id="ARBA00009045"/>
    </source>
</evidence>
<feature type="transmembrane region" description="Helical" evidence="7">
    <location>
        <begin position="41"/>
        <end position="67"/>
    </location>
</feature>